<gene>
    <name evidence="1" type="ORF">GPA21_00300</name>
</gene>
<comment type="caution">
    <text evidence="1">The sequence shown here is derived from an EMBL/GenBank/DDBJ whole genome shotgun (WGS) entry which is preliminary data.</text>
</comment>
<organism evidence="1 2">
    <name type="scientific">Azoarcus taiwanensis</name>
    <dbReference type="NCBI Taxonomy" id="666964"/>
    <lineage>
        <taxon>Bacteria</taxon>
        <taxon>Pseudomonadati</taxon>
        <taxon>Pseudomonadota</taxon>
        <taxon>Betaproteobacteria</taxon>
        <taxon>Rhodocyclales</taxon>
        <taxon>Zoogloeaceae</taxon>
        <taxon>Azoarcus</taxon>
    </lineage>
</organism>
<proteinExistence type="predicted"/>
<keyword evidence="2" id="KW-1185">Reference proteome</keyword>
<evidence type="ECO:0000313" key="1">
    <source>
        <dbReference type="EMBL" id="NMG01413.1"/>
    </source>
</evidence>
<dbReference type="Proteomes" id="UP000599523">
    <property type="component" value="Unassembled WGS sequence"/>
</dbReference>
<evidence type="ECO:0000313" key="2">
    <source>
        <dbReference type="Proteomes" id="UP000599523"/>
    </source>
</evidence>
<dbReference type="EMBL" id="WTVM01000001">
    <property type="protein sequence ID" value="NMG01413.1"/>
    <property type="molecule type" value="Genomic_DNA"/>
</dbReference>
<accession>A0A972FA51</accession>
<reference evidence="1" key="1">
    <citation type="submission" date="2019-12" db="EMBL/GenBank/DDBJ databases">
        <title>Comparative genomics gives insights into the taxonomy of the Azoarcus-Aromatoleum group and reveals separate origins of nif in the plant-associated Azoarcus and non-plant-associated Aromatoleum sub-groups.</title>
        <authorList>
            <person name="Lafos M."/>
            <person name="Maluk M."/>
            <person name="Batista M."/>
            <person name="Junghare M."/>
            <person name="Carmona M."/>
            <person name="Faoro H."/>
            <person name="Cruz L.M."/>
            <person name="Battistoni F."/>
            <person name="De Souza E."/>
            <person name="Pedrosa F."/>
            <person name="Chen W.-M."/>
            <person name="Poole P.S."/>
            <person name="Dixon R.A."/>
            <person name="James E.K."/>
        </authorList>
    </citation>
    <scope>NUCLEOTIDE SEQUENCE</scope>
    <source>
        <strain evidence="1">NSC3</strain>
    </source>
</reference>
<sequence>MSSAVLADQLRFQASGEDLATGGFVAPRLTKDGWALSFSHIQVTLGDVVAHQASPAFEPQAGGEITGQAQVALPGVVTIDLVTQADGDDMVTLAELPAPAGHYNALAWSMLPAPDGKHAGDSLVLIGEAEKDGTRVAFHIASRDAVHHRCGEYVGHERKGFVTAGAPGEVEITLHLDHLFGRADKAADDPMNVDALGFAPFAGGGERQTFSLNGLHLGHVGEGHCAVALVDD</sequence>
<name>A0A972FA51_9RHOO</name>
<protein>
    <submittedName>
        <fullName evidence="1">Uncharacterized protein</fullName>
    </submittedName>
</protein>
<dbReference type="AlphaFoldDB" id="A0A972FA51"/>